<reference evidence="1" key="1">
    <citation type="submission" date="2021-06" db="EMBL/GenBank/DDBJ databases">
        <authorList>
            <person name="Kallberg Y."/>
            <person name="Tangrot J."/>
            <person name="Rosling A."/>
        </authorList>
    </citation>
    <scope>NUCLEOTIDE SEQUENCE</scope>
    <source>
        <strain evidence="1">FL966</strain>
    </source>
</reference>
<evidence type="ECO:0000313" key="1">
    <source>
        <dbReference type="EMBL" id="CAG8805283.1"/>
    </source>
</evidence>
<protein>
    <submittedName>
        <fullName evidence="1">8794_t:CDS:1</fullName>
    </submittedName>
</protein>
<dbReference type="AlphaFoldDB" id="A0A9N9K283"/>
<accession>A0A9N9K283</accession>
<keyword evidence="2" id="KW-1185">Reference proteome</keyword>
<feature type="non-terminal residue" evidence="1">
    <location>
        <position position="1"/>
    </location>
</feature>
<comment type="caution">
    <text evidence="1">The sequence shown here is derived from an EMBL/GenBank/DDBJ whole genome shotgun (WGS) entry which is preliminary data.</text>
</comment>
<sequence length="63" mass="7071">LSCRNQTLTWRQLGNDSLVSEVYADAETNVSGSSLPFLRLYSTSNENEYFLILLSGLAKFSHL</sequence>
<dbReference type="EMBL" id="CAJVQA010034096">
    <property type="protein sequence ID" value="CAG8805283.1"/>
    <property type="molecule type" value="Genomic_DNA"/>
</dbReference>
<name>A0A9N9K283_9GLOM</name>
<organism evidence="1 2">
    <name type="scientific">Cetraspora pellucida</name>
    <dbReference type="NCBI Taxonomy" id="1433469"/>
    <lineage>
        <taxon>Eukaryota</taxon>
        <taxon>Fungi</taxon>
        <taxon>Fungi incertae sedis</taxon>
        <taxon>Mucoromycota</taxon>
        <taxon>Glomeromycotina</taxon>
        <taxon>Glomeromycetes</taxon>
        <taxon>Diversisporales</taxon>
        <taxon>Gigasporaceae</taxon>
        <taxon>Cetraspora</taxon>
    </lineage>
</organism>
<evidence type="ECO:0000313" key="2">
    <source>
        <dbReference type="Proteomes" id="UP000789759"/>
    </source>
</evidence>
<gene>
    <name evidence="1" type="ORF">CPELLU_LOCUS18088</name>
</gene>
<dbReference type="Proteomes" id="UP000789759">
    <property type="component" value="Unassembled WGS sequence"/>
</dbReference>
<proteinExistence type="predicted"/>